<dbReference type="PANTHER" id="PTHR12000:SF42">
    <property type="entry name" value="LEGUMAIN"/>
    <property type="match status" value="1"/>
</dbReference>
<accession>A0AAW2JDJ7</accession>
<feature type="domain" description="Legumain prodomain" evidence="2">
    <location>
        <begin position="135"/>
        <end position="229"/>
    </location>
</feature>
<dbReference type="FunFam" id="1.10.132.130:FF:000001">
    <property type="entry name" value="Vacuolar-processing enzyme beta-isozyme"/>
    <property type="match status" value="1"/>
</dbReference>
<protein>
    <submittedName>
        <fullName evidence="3">Vacuolar-processing enzyme</fullName>
    </submittedName>
</protein>
<evidence type="ECO:0000259" key="2">
    <source>
        <dbReference type="Pfam" id="PF20985"/>
    </source>
</evidence>
<comment type="caution">
    <text evidence="3">The sequence shown here is derived from an EMBL/GenBank/DDBJ whole genome shotgun (WGS) entry which is preliminary data.</text>
</comment>
<dbReference type="InterPro" id="IPR048501">
    <property type="entry name" value="Legum_prodom"/>
</dbReference>
<dbReference type="GO" id="GO:0004197">
    <property type="term" value="F:cysteine-type endopeptidase activity"/>
    <property type="evidence" value="ECO:0007669"/>
    <property type="project" value="TreeGrafter"/>
</dbReference>
<dbReference type="PANTHER" id="PTHR12000">
    <property type="entry name" value="HEMOGLOBINASE FAMILY MEMBER"/>
    <property type="match status" value="1"/>
</dbReference>
<comment type="similarity">
    <text evidence="1">Belongs to the peptidase C13 family.</text>
</comment>
<gene>
    <name evidence="3" type="ORF">Sangu_3250800</name>
</gene>
<dbReference type="Gene3D" id="3.40.50.1460">
    <property type="match status" value="1"/>
</dbReference>
<sequence length="246" mass="27427">VIYVEACESGSVFEGLMPDDLDIYVTTASNAEESSWGTYCPGMDPPPPPEYITCLGDLYSVAWMEDSESHNLKRETVEQQYQQVKDRTSNFNTYNAGSHVMEYGNKSIKSEKLCLYQVQRLDDGAKEKSELFKLITDTMLHRKHVDDSIDIIGVLLFGPENGPSMLKSVRDRGLPLADDWDCLKSMVRLFEAHCGSLTQYGMKHMRAFANICNSGVSSADMEDACMAACPRQESVGWSPLITGYSA</sequence>
<dbReference type="InterPro" id="IPR046427">
    <property type="entry name" value="Legumain_prodom_sf"/>
</dbReference>
<dbReference type="Pfam" id="PF20985">
    <property type="entry name" value="Legum_prodom"/>
    <property type="match status" value="1"/>
</dbReference>
<dbReference type="GO" id="GO:0051603">
    <property type="term" value="P:proteolysis involved in protein catabolic process"/>
    <property type="evidence" value="ECO:0007669"/>
    <property type="project" value="TreeGrafter"/>
</dbReference>
<reference evidence="3" key="2">
    <citation type="journal article" date="2024" name="Plant">
        <title>Genomic evolution and insights into agronomic trait innovations of Sesamum species.</title>
        <authorList>
            <person name="Miao H."/>
            <person name="Wang L."/>
            <person name="Qu L."/>
            <person name="Liu H."/>
            <person name="Sun Y."/>
            <person name="Le M."/>
            <person name="Wang Q."/>
            <person name="Wei S."/>
            <person name="Zheng Y."/>
            <person name="Lin W."/>
            <person name="Duan Y."/>
            <person name="Cao H."/>
            <person name="Xiong S."/>
            <person name="Wang X."/>
            <person name="Wei L."/>
            <person name="Li C."/>
            <person name="Ma Q."/>
            <person name="Ju M."/>
            <person name="Zhao R."/>
            <person name="Li G."/>
            <person name="Mu C."/>
            <person name="Tian Q."/>
            <person name="Mei H."/>
            <person name="Zhang T."/>
            <person name="Gao T."/>
            <person name="Zhang H."/>
        </authorList>
    </citation>
    <scope>NUCLEOTIDE SEQUENCE</scope>
    <source>
        <strain evidence="3">G01</strain>
    </source>
</reference>
<organism evidence="3">
    <name type="scientific">Sesamum angustifolium</name>
    <dbReference type="NCBI Taxonomy" id="2727405"/>
    <lineage>
        <taxon>Eukaryota</taxon>
        <taxon>Viridiplantae</taxon>
        <taxon>Streptophyta</taxon>
        <taxon>Embryophyta</taxon>
        <taxon>Tracheophyta</taxon>
        <taxon>Spermatophyta</taxon>
        <taxon>Magnoliopsida</taxon>
        <taxon>eudicotyledons</taxon>
        <taxon>Gunneridae</taxon>
        <taxon>Pentapetalae</taxon>
        <taxon>asterids</taxon>
        <taxon>lamiids</taxon>
        <taxon>Lamiales</taxon>
        <taxon>Pedaliaceae</taxon>
        <taxon>Sesamum</taxon>
    </lineage>
</organism>
<name>A0AAW2JDJ7_9LAMI</name>
<dbReference type="EMBL" id="JACGWK010001130">
    <property type="protein sequence ID" value="KAL0292769.1"/>
    <property type="molecule type" value="Genomic_DNA"/>
</dbReference>
<evidence type="ECO:0000256" key="1">
    <source>
        <dbReference type="ARBA" id="ARBA00009941"/>
    </source>
</evidence>
<dbReference type="Gene3D" id="1.10.132.130">
    <property type="match status" value="1"/>
</dbReference>
<dbReference type="Pfam" id="PF01650">
    <property type="entry name" value="Peptidase_C13"/>
    <property type="match status" value="1"/>
</dbReference>
<dbReference type="AlphaFoldDB" id="A0AAW2JDJ7"/>
<proteinExistence type="inferred from homology"/>
<dbReference type="InterPro" id="IPR001096">
    <property type="entry name" value="Peptidase_C13"/>
</dbReference>
<evidence type="ECO:0000313" key="3">
    <source>
        <dbReference type="EMBL" id="KAL0292769.1"/>
    </source>
</evidence>
<dbReference type="GO" id="GO:0005773">
    <property type="term" value="C:vacuole"/>
    <property type="evidence" value="ECO:0007669"/>
    <property type="project" value="GOC"/>
</dbReference>
<dbReference type="GO" id="GO:0006624">
    <property type="term" value="P:vacuolar protein processing"/>
    <property type="evidence" value="ECO:0007669"/>
    <property type="project" value="TreeGrafter"/>
</dbReference>
<feature type="non-terminal residue" evidence="3">
    <location>
        <position position="1"/>
    </location>
</feature>
<dbReference type="CDD" id="cd21115">
    <property type="entry name" value="legumain_C"/>
    <property type="match status" value="1"/>
</dbReference>
<reference evidence="3" key="1">
    <citation type="submission" date="2020-06" db="EMBL/GenBank/DDBJ databases">
        <authorList>
            <person name="Li T."/>
            <person name="Hu X."/>
            <person name="Zhang T."/>
            <person name="Song X."/>
            <person name="Zhang H."/>
            <person name="Dai N."/>
            <person name="Sheng W."/>
            <person name="Hou X."/>
            <person name="Wei L."/>
        </authorList>
    </citation>
    <scope>NUCLEOTIDE SEQUENCE</scope>
    <source>
        <strain evidence="3">G01</strain>
        <tissue evidence="3">Leaf</tissue>
    </source>
</reference>